<accession>A0A815WPP9</accession>
<dbReference type="InterPro" id="IPR052664">
    <property type="entry name" value="BTB-MATH_domain_protein"/>
</dbReference>
<dbReference type="EMBL" id="CAJNOM010000435">
    <property type="protein sequence ID" value="CAF1436768.1"/>
    <property type="molecule type" value="Genomic_DNA"/>
</dbReference>
<proteinExistence type="predicted"/>
<organism evidence="5 6">
    <name type="scientific">Adineta steineri</name>
    <dbReference type="NCBI Taxonomy" id="433720"/>
    <lineage>
        <taxon>Eukaryota</taxon>
        <taxon>Metazoa</taxon>
        <taxon>Spiralia</taxon>
        <taxon>Gnathifera</taxon>
        <taxon>Rotifera</taxon>
        <taxon>Eurotatoria</taxon>
        <taxon>Bdelloidea</taxon>
        <taxon>Adinetida</taxon>
        <taxon>Adinetidae</taxon>
        <taxon>Adineta</taxon>
    </lineage>
</organism>
<dbReference type="CDD" id="cd18186">
    <property type="entry name" value="BTB_POZ_ZBTB_KLHL-like"/>
    <property type="match status" value="1"/>
</dbReference>
<evidence type="ECO:0000259" key="1">
    <source>
        <dbReference type="PROSITE" id="PS50097"/>
    </source>
</evidence>
<evidence type="ECO:0000313" key="3">
    <source>
        <dbReference type="EMBL" id="CAF1257512.1"/>
    </source>
</evidence>
<dbReference type="SMART" id="SM00225">
    <property type="entry name" value="BTB"/>
    <property type="match status" value="1"/>
</dbReference>
<name>A0A815WPP9_9BILA</name>
<evidence type="ECO:0000313" key="5">
    <source>
        <dbReference type="EMBL" id="CAF1546143.1"/>
    </source>
</evidence>
<dbReference type="EMBL" id="CAJNOM010000704">
    <property type="protein sequence ID" value="CAF1546143.1"/>
    <property type="molecule type" value="Genomic_DNA"/>
</dbReference>
<sequence>MNKKANNDSVKRVHSITTHTNSKFARILSNFDNKIDVHDYFLHERPFANVKIILNQQIIWCDKASLASASPIFREQLIRKPNDEPLVFNDINLNDFLSMLEFIYPIFNPQITEKNISCLIELSHRFQFDMLKNACQIYVIKYLNTIRRVSDNCHNSEAEGDCFTSNNNSGENERHPQRDLIEFHNRICVDASDIITELCRWLKTYYNTDNTLPTQAIISVLEQISINYLEQAMTSVNIDDEIKAYVYKERAQYLERIYHIKHNTF</sequence>
<dbReference type="EMBL" id="CAJNOI010000365">
    <property type="protein sequence ID" value="CAF1257512.1"/>
    <property type="molecule type" value="Genomic_DNA"/>
</dbReference>
<dbReference type="PANTHER" id="PTHR22743">
    <property type="entry name" value="MEPRIN/TRAF-LIKE MATH FAMILY-C.ELEGANS"/>
    <property type="match status" value="1"/>
</dbReference>
<dbReference type="PANTHER" id="PTHR22743:SF165">
    <property type="entry name" value="BTB AND MATH DOMAIN CONTAINING-RELATED"/>
    <property type="match status" value="1"/>
</dbReference>
<dbReference type="SUPFAM" id="SSF54695">
    <property type="entry name" value="POZ domain"/>
    <property type="match status" value="1"/>
</dbReference>
<dbReference type="OrthoDB" id="409824at2759"/>
<dbReference type="Proteomes" id="UP000663877">
    <property type="component" value="Unassembled WGS sequence"/>
</dbReference>
<comment type="caution">
    <text evidence="5">The sequence shown here is derived from an EMBL/GenBank/DDBJ whole genome shotgun (WGS) entry which is preliminary data.</text>
</comment>
<dbReference type="InterPro" id="IPR011333">
    <property type="entry name" value="SKP1/BTB/POZ_sf"/>
</dbReference>
<dbReference type="AlphaFoldDB" id="A0A815WPP9"/>
<gene>
    <name evidence="2" type="ORF">BJG266_LOCUS27985</name>
    <name evidence="3" type="ORF">BJG266_LOCUS29938</name>
    <name evidence="4" type="ORF">QVE165_LOCUS39334</name>
    <name evidence="5" type="ORF">QVE165_LOCUS46692</name>
</gene>
<evidence type="ECO:0000313" key="2">
    <source>
        <dbReference type="EMBL" id="CAF1221100.1"/>
    </source>
</evidence>
<reference evidence="5" key="1">
    <citation type="submission" date="2021-02" db="EMBL/GenBank/DDBJ databases">
        <authorList>
            <person name="Nowell W R."/>
        </authorList>
    </citation>
    <scope>NUCLEOTIDE SEQUENCE</scope>
</reference>
<dbReference type="PROSITE" id="PS50097">
    <property type="entry name" value="BTB"/>
    <property type="match status" value="1"/>
</dbReference>
<evidence type="ECO:0000313" key="6">
    <source>
        <dbReference type="Proteomes" id="UP000663832"/>
    </source>
</evidence>
<dbReference type="Proteomes" id="UP000663832">
    <property type="component" value="Unassembled WGS sequence"/>
</dbReference>
<protein>
    <recommendedName>
        <fullName evidence="1">BTB domain-containing protein</fullName>
    </recommendedName>
</protein>
<dbReference type="EMBL" id="CAJNOI010000274">
    <property type="protein sequence ID" value="CAF1221100.1"/>
    <property type="molecule type" value="Genomic_DNA"/>
</dbReference>
<dbReference type="InterPro" id="IPR000210">
    <property type="entry name" value="BTB/POZ_dom"/>
</dbReference>
<dbReference type="Pfam" id="PF00651">
    <property type="entry name" value="BTB"/>
    <property type="match status" value="1"/>
</dbReference>
<keyword evidence="6" id="KW-1185">Reference proteome</keyword>
<feature type="domain" description="BTB" evidence="1">
    <location>
        <begin position="48"/>
        <end position="104"/>
    </location>
</feature>
<dbReference type="Gene3D" id="3.30.710.10">
    <property type="entry name" value="Potassium Channel Kv1.1, Chain A"/>
    <property type="match status" value="1"/>
</dbReference>
<evidence type="ECO:0000313" key="4">
    <source>
        <dbReference type="EMBL" id="CAF1436768.1"/>
    </source>
</evidence>